<feature type="region of interest" description="Disordered" evidence="1">
    <location>
        <begin position="80"/>
        <end position="171"/>
    </location>
</feature>
<comment type="caution">
    <text evidence="2">The sequence shown here is derived from an EMBL/GenBank/DDBJ whole genome shotgun (WGS) entry which is preliminary data.</text>
</comment>
<name>A0A0R0M3I9_9MICR</name>
<dbReference type="EMBL" id="LGUB01000159">
    <property type="protein sequence ID" value="KRH93999.1"/>
    <property type="molecule type" value="Genomic_DNA"/>
</dbReference>
<evidence type="ECO:0000313" key="2">
    <source>
        <dbReference type="EMBL" id="KRH93999.1"/>
    </source>
</evidence>
<reference evidence="2 3" key="1">
    <citation type="submission" date="2015-07" db="EMBL/GenBank/DDBJ databases">
        <title>The genome of Pseudoloma neurophilia, a relevant intracellular parasite of the zebrafish.</title>
        <authorList>
            <person name="Ndikumana S."/>
            <person name="Pelin A."/>
            <person name="Sanders J."/>
            <person name="Corradi N."/>
        </authorList>
    </citation>
    <scope>NUCLEOTIDE SEQUENCE [LARGE SCALE GENOMIC DNA]</scope>
    <source>
        <strain evidence="2 3">MK1</strain>
    </source>
</reference>
<evidence type="ECO:0000313" key="3">
    <source>
        <dbReference type="Proteomes" id="UP000051530"/>
    </source>
</evidence>
<accession>A0A0R0M3I9</accession>
<evidence type="ECO:0000256" key="1">
    <source>
        <dbReference type="SAM" id="MobiDB-lite"/>
    </source>
</evidence>
<dbReference type="VEuPathDB" id="MicrosporidiaDB:M153_4420006276"/>
<dbReference type="AlphaFoldDB" id="A0A0R0M3I9"/>
<organism evidence="2 3">
    <name type="scientific">Pseudoloma neurophilia</name>
    <dbReference type="NCBI Taxonomy" id="146866"/>
    <lineage>
        <taxon>Eukaryota</taxon>
        <taxon>Fungi</taxon>
        <taxon>Fungi incertae sedis</taxon>
        <taxon>Microsporidia</taxon>
        <taxon>Pseudoloma</taxon>
    </lineage>
</organism>
<gene>
    <name evidence="2" type="ORF">M153_4420006276</name>
</gene>
<feature type="compositionally biased region" description="Basic and acidic residues" evidence="1">
    <location>
        <begin position="155"/>
        <end position="167"/>
    </location>
</feature>
<feature type="compositionally biased region" description="Polar residues" evidence="1">
    <location>
        <begin position="80"/>
        <end position="100"/>
    </location>
</feature>
<sequence length="188" mass="19432">MLFISFIQRIVANGPQYLEIPMASDGQGYSSYLVTNVPTGEPWQMTITNQDGTGAPVAEFVSGSQAPILIQPVLAESSSFGYGNTQNPPTNIMSTGISTEVPSGPAPVPVSGGMYDPNTPQAGSTSEASKSTSSTSTSSKNDKSSSTTNSKSKTSSKDKEKEKEKKNNAKAIGAVAGVLGVLFCLLAA</sequence>
<protein>
    <submittedName>
        <fullName evidence="2">Uncharacterized protein</fullName>
    </submittedName>
</protein>
<keyword evidence="3" id="KW-1185">Reference proteome</keyword>
<feature type="compositionally biased region" description="Low complexity" evidence="1">
    <location>
        <begin position="124"/>
        <end position="153"/>
    </location>
</feature>
<proteinExistence type="predicted"/>
<dbReference type="Proteomes" id="UP000051530">
    <property type="component" value="Unassembled WGS sequence"/>
</dbReference>